<feature type="domain" description="Histidine kinase" evidence="9">
    <location>
        <begin position="265"/>
        <end position="476"/>
    </location>
</feature>
<dbReference type="Gene3D" id="1.10.287.130">
    <property type="match status" value="1"/>
</dbReference>
<dbReference type="InterPro" id="IPR003594">
    <property type="entry name" value="HATPase_dom"/>
</dbReference>
<reference evidence="11 12" key="1">
    <citation type="submission" date="2017-07" db="EMBL/GenBank/DDBJ databases">
        <title>The genome sequence of Paludifilum halophilum highlights mechanisms for microbial adaptation to high salt environemnts.</title>
        <authorList>
            <person name="Belbahri L."/>
        </authorList>
    </citation>
    <scope>NUCLEOTIDE SEQUENCE [LARGE SCALE GENOMIC DNA]</scope>
    <source>
        <strain evidence="11 12">DSM 102817</strain>
    </source>
</reference>
<accession>A0A235B3U4</accession>
<keyword evidence="12" id="KW-1185">Reference proteome</keyword>
<dbReference type="AlphaFoldDB" id="A0A235B3U4"/>
<dbReference type="Proteomes" id="UP000215459">
    <property type="component" value="Unassembled WGS sequence"/>
</dbReference>
<evidence type="ECO:0000259" key="10">
    <source>
        <dbReference type="PROSITE" id="PS50112"/>
    </source>
</evidence>
<dbReference type="OrthoDB" id="9815750at2"/>
<evidence type="ECO:0000256" key="7">
    <source>
        <dbReference type="ARBA" id="ARBA00022840"/>
    </source>
</evidence>
<protein>
    <recommendedName>
        <fullName evidence="2">histidine kinase</fullName>
        <ecNumber evidence="2">2.7.13.3</ecNumber>
    </recommendedName>
</protein>
<evidence type="ECO:0000256" key="6">
    <source>
        <dbReference type="ARBA" id="ARBA00022777"/>
    </source>
</evidence>
<dbReference type="SMART" id="SM00388">
    <property type="entry name" value="HisKA"/>
    <property type="match status" value="1"/>
</dbReference>
<evidence type="ECO:0000256" key="2">
    <source>
        <dbReference type="ARBA" id="ARBA00012438"/>
    </source>
</evidence>
<dbReference type="InterPro" id="IPR035965">
    <property type="entry name" value="PAS-like_dom_sf"/>
</dbReference>
<name>A0A235B3U4_9BACL</name>
<evidence type="ECO:0000313" key="11">
    <source>
        <dbReference type="EMBL" id="OYD06305.1"/>
    </source>
</evidence>
<dbReference type="Pfam" id="PF00512">
    <property type="entry name" value="HisKA"/>
    <property type="match status" value="1"/>
</dbReference>
<keyword evidence="3" id="KW-0597">Phosphoprotein</keyword>
<evidence type="ECO:0000313" key="12">
    <source>
        <dbReference type="Proteomes" id="UP000215459"/>
    </source>
</evidence>
<dbReference type="PANTHER" id="PTHR43065">
    <property type="entry name" value="SENSOR HISTIDINE KINASE"/>
    <property type="match status" value="1"/>
</dbReference>
<dbReference type="PANTHER" id="PTHR43065:SF10">
    <property type="entry name" value="PEROXIDE STRESS-ACTIVATED HISTIDINE KINASE MAK3"/>
    <property type="match status" value="1"/>
</dbReference>
<dbReference type="RefSeq" id="WP_094265857.1">
    <property type="nucleotide sequence ID" value="NZ_NOWF01000014.1"/>
</dbReference>
<evidence type="ECO:0000256" key="3">
    <source>
        <dbReference type="ARBA" id="ARBA00022553"/>
    </source>
</evidence>
<dbReference type="GO" id="GO:0005524">
    <property type="term" value="F:ATP binding"/>
    <property type="evidence" value="ECO:0007669"/>
    <property type="project" value="UniProtKB-KW"/>
</dbReference>
<dbReference type="PROSITE" id="PS50109">
    <property type="entry name" value="HIS_KIN"/>
    <property type="match status" value="1"/>
</dbReference>
<organism evidence="11 12">
    <name type="scientific">Paludifilum halophilum</name>
    <dbReference type="NCBI Taxonomy" id="1642702"/>
    <lineage>
        <taxon>Bacteria</taxon>
        <taxon>Bacillati</taxon>
        <taxon>Bacillota</taxon>
        <taxon>Bacilli</taxon>
        <taxon>Bacillales</taxon>
        <taxon>Thermoactinomycetaceae</taxon>
        <taxon>Paludifilum</taxon>
    </lineage>
</organism>
<dbReference type="SMART" id="SM00387">
    <property type="entry name" value="HATPase_c"/>
    <property type="match status" value="1"/>
</dbReference>
<dbReference type="InterPro" id="IPR003661">
    <property type="entry name" value="HisK_dim/P_dom"/>
</dbReference>
<dbReference type="SUPFAM" id="SSF55785">
    <property type="entry name" value="PYP-like sensor domain (PAS domain)"/>
    <property type="match status" value="2"/>
</dbReference>
<dbReference type="SMART" id="SM00091">
    <property type="entry name" value="PAS"/>
    <property type="match status" value="2"/>
</dbReference>
<keyword evidence="4" id="KW-0808">Transferase</keyword>
<comment type="caution">
    <text evidence="11">The sequence shown here is derived from an EMBL/GenBank/DDBJ whole genome shotgun (WGS) entry which is preliminary data.</text>
</comment>
<evidence type="ECO:0000256" key="4">
    <source>
        <dbReference type="ARBA" id="ARBA00022679"/>
    </source>
</evidence>
<dbReference type="CDD" id="cd00082">
    <property type="entry name" value="HisKA"/>
    <property type="match status" value="1"/>
</dbReference>
<feature type="domain" description="PAS" evidence="10">
    <location>
        <begin position="127"/>
        <end position="186"/>
    </location>
</feature>
<dbReference type="NCBIfam" id="TIGR00229">
    <property type="entry name" value="sensory_box"/>
    <property type="match status" value="1"/>
</dbReference>
<keyword evidence="5" id="KW-0547">Nucleotide-binding</keyword>
<proteinExistence type="predicted"/>
<dbReference type="Gene3D" id="3.30.565.10">
    <property type="entry name" value="Histidine kinase-like ATPase, C-terminal domain"/>
    <property type="match status" value="1"/>
</dbReference>
<keyword evidence="6" id="KW-0418">Kinase</keyword>
<evidence type="ECO:0000256" key="1">
    <source>
        <dbReference type="ARBA" id="ARBA00000085"/>
    </source>
</evidence>
<dbReference type="GO" id="GO:0006355">
    <property type="term" value="P:regulation of DNA-templated transcription"/>
    <property type="evidence" value="ECO:0007669"/>
    <property type="project" value="InterPro"/>
</dbReference>
<dbReference type="PROSITE" id="PS50112">
    <property type="entry name" value="PAS"/>
    <property type="match status" value="2"/>
</dbReference>
<evidence type="ECO:0000256" key="5">
    <source>
        <dbReference type="ARBA" id="ARBA00022741"/>
    </source>
</evidence>
<evidence type="ECO:0000259" key="9">
    <source>
        <dbReference type="PROSITE" id="PS50109"/>
    </source>
</evidence>
<dbReference type="Pfam" id="PF02518">
    <property type="entry name" value="HATPase_c"/>
    <property type="match status" value="1"/>
</dbReference>
<dbReference type="CDD" id="cd00130">
    <property type="entry name" value="PAS"/>
    <property type="match status" value="2"/>
</dbReference>
<dbReference type="InterPro" id="IPR004358">
    <property type="entry name" value="Sig_transdc_His_kin-like_C"/>
</dbReference>
<dbReference type="Pfam" id="PF00989">
    <property type="entry name" value="PAS"/>
    <property type="match status" value="2"/>
</dbReference>
<dbReference type="Gene3D" id="3.30.450.20">
    <property type="entry name" value="PAS domain"/>
    <property type="match status" value="2"/>
</dbReference>
<dbReference type="SUPFAM" id="SSF47384">
    <property type="entry name" value="Homodimeric domain of signal transducing histidine kinase"/>
    <property type="match status" value="1"/>
</dbReference>
<dbReference type="InterPro" id="IPR036890">
    <property type="entry name" value="HATPase_C_sf"/>
</dbReference>
<dbReference type="InterPro" id="IPR013767">
    <property type="entry name" value="PAS_fold"/>
</dbReference>
<dbReference type="PRINTS" id="PR00344">
    <property type="entry name" value="BCTRLSENSOR"/>
</dbReference>
<evidence type="ECO:0000256" key="8">
    <source>
        <dbReference type="ARBA" id="ARBA00023012"/>
    </source>
</evidence>
<dbReference type="InterPro" id="IPR000014">
    <property type="entry name" value="PAS"/>
</dbReference>
<dbReference type="EC" id="2.7.13.3" evidence="2"/>
<feature type="domain" description="PAS" evidence="10">
    <location>
        <begin position="10"/>
        <end position="65"/>
    </location>
</feature>
<dbReference type="EMBL" id="NOWF01000014">
    <property type="protein sequence ID" value="OYD06305.1"/>
    <property type="molecule type" value="Genomic_DNA"/>
</dbReference>
<dbReference type="SUPFAM" id="SSF55874">
    <property type="entry name" value="ATPase domain of HSP90 chaperone/DNA topoisomerase II/histidine kinase"/>
    <property type="match status" value="1"/>
</dbReference>
<sequence>MPIAFHLDMELDQLTSWVERMPQAVMIADDRGRVVTANELLLRMLQRSEEEVLGQSYSSFVALPEQVDDYLLHTEKYEDPLQSVQGTLLLRHSPPQPAAIQVISGKSRGSWYHLLLFTPAPKYLSLLQQYAETLITDINLGILVLDEWGNIVEINKAACRLFGVIRKRVLNRKLIDLFERIRQDEKVPLLAERVHGGDYFRNFSTSWVVGDRRYQVLVDFQPLQDGLGGTVGTYLVIKDVTQLHSLEMQIRRTDRLAMIGQIAAGTAHEIRNPLTSIRGFLQVMKHSLKEKGEMKEQGYTEIMLREIDRINALVSEFLLLSKPRSVRMHPIRVEEVLGELLPIIENEAILHNTEVRYRKEGDSFPRVVADAELLKQVFLNLCKNGIEAMGDGGLLTIRQTFLHEEGVLAVEIQDRGPGIPDDVLKRIFDPFFTTKENGTGLGLSVCQRIVHDIGGNIRVSTKDLGAAFSVLLPGMQE</sequence>
<dbReference type="GO" id="GO:0000155">
    <property type="term" value="F:phosphorelay sensor kinase activity"/>
    <property type="evidence" value="ECO:0007669"/>
    <property type="project" value="InterPro"/>
</dbReference>
<gene>
    <name evidence="11" type="ORF">CHM34_17245</name>
</gene>
<dbReference type="InterPro" id="IPR005467">
    <property type="entry name" value="His_kinase_dom"/>
</dbReference>
<keyword evidence="8" id="KW-0902">Two-component regulatory system</keyword>
<keyword evidence="7" id="KW-0067">ATP-binding</keyword>
<comment type="catalytic activity">
    <reaction evidence="1">
        <text>ATP + protein L-histidine = ADP + protein N-phospho-L-histidine.</text>
        <dbReference type="EC" id="2.7.13.3"/>
    </reaction>
</comment>
<dbReference type="InterPro" id="IPR036097">
    <property type="entry name" value="HisK_dim/P_sf"/>
</dbReference>